<gene>
    <name evidence="1" type="ORF">ATI53_1002204</name>
</gene>
<dbReference type="InterPro" id="IPR029044">
    <property type="entry name" value="Nucleotide-diphossugar_trans"/>
</dbReference>
<keyword evidence="2" id="KW-1185">Reference proteome</keyword>
<sequence>MTLYAPEPDDIAILGNDLTDRPGLSLVAVFRNESYLLPAFLDHYRALGVTRFILLDDRSDDGSAALLAGQPDVMLLQSSRRYGDSVARAERPPTVRSADYRQIHLWRSALANRFCDGRWMVQCDIDEFACLPAARRLPDLCARLDARGEAGAWGGMIDLYPAHVSDLAAGAPGADDPRNGTWYFDGVRHFSLRGGGVPRHRYVGARGRLNRSFIDGQAPLSLKTRLKLKWLGARKSPSGRFVKPVLQKWRRGTWYLSSHEISRPLSPSMLIPLLHYRYTPALYAKISWAVASGGYSKDNSDYRTMDRLLETMARKQAGFLGPNSRRLTGFDDLRATRNAIGLD</sequence>
<dbReference type="Proteomes" id="UP000249165">
    <property type="component" value="Unassembled WGS sequence"/>
</dbReference>
<dbReference type="SUPFAM" id="SSF53448">
    <property type="entry name" value="Nucleotide-diphospho-sugar transferases"/>
    <property type="match status" value="1"/>
</dbReference>
<dbReference type="OrthoDB" id="3010234at2"/>
<dbReference type="Pfam" id="PF13704">
    <property type="entry name" value="Glyco_tranf_2_4"/>
    <property type="match status" value="1"/>
</dbReference>
<comment type="caution">
    <text evidence="1">The sequence shown here is derived from an EMBL/GenBank/DDBJ whole genome shotgun (WGS) entry which is preliminary data.</text>
</comment>
<dbReference type="EMBL" id="QLMG01000002">
    <property type="protein sequence ID" value="RAK23024.1"/>
    <property type="molecule type" value="Genomic_DNA"/>
</dbReference>
<keyword evidence="1" id="KW-0808">Transferase</keyword>
<dbReference type="GO" id="GO:0016740">
    <property type="term" value="F:transferase activity"/>
    <property type="evidence" value="ECO:0007669"/>
    <property type="project" value="UniProtKB-KW"/>
</dbReference>
<dbReference type="AlphaFoldDB" id="A0A327YPI0"/>
<organism evidence="1 2">
    <name type="scientific">Salipiger aestuarii</name>
    <dbReference type="NCBI Taxonomy" id="568098"/>
    <lineage>
        <taxon>Bacteria</taxon>
        <taxon>Pseudomonadati</taxon>
        <taxon>Pseudomonadota</taxon>
        <taxon>Alphaproteobacteria</taxon>
        <taxon>Rhodobacterales</taxon>
        <taxon>Roseobacteraceae</taxon>
        <taxon>Salipiger</taxon>
    </lineage>
</organism>
<name>A0A327YPI0_9RHOB</name>
<proteinExistence type="predicted"/>
<evidence type="ECO:0000313" key="1">
    <source>
        <dbReference type="EMBL" id="RAK23024.1"/>
    </source>
</evidence>
<dbReference type="RefSeq" id="WP_009504975.1">
    <property type="nucleotide sequence ID" value="NZ_LIGK01000023.1"/>
</dbReference>
<accession>A0A327YPI0</accession>
<reference evidence="1 2" key="1">
    <citation type="submission" date="2018-06" db="EMBL/GenBank/DDBJ databases">
        <title>Genomic Encyclopedia of Archaeal and Bacterial Type Strains, Phase II (KMG-II): from individual species to whole genera.</title>
        <authorList>
            <person name="Goeker M."/>
        </authorList>
    </citation>
    <scope>NUCLEOTIDE SEQUENCE [LARGE SCALE GENOMIC DNA]</scope>
    <source>
        <strain evidence="1 2">DSM 22011</strain>
    </source>
</reference>
<protein>
    <submittedName>
        <fullName evidence="1">Glycosyl transferase family 2</fullName>
    </submittedName>
</protein>
<evidence type="ECO:0000313" key="2">
    <source>
        <dbReference type="Proteomes" id="UP000249165"/>
    </source>
</evidence>